<protein>
    <recommendedName>
        <fullName evidence="3">Subtilisin</fullName>
    </recommendedName>
</protein>
<evidence type="ECO:0000313" key="2">
    <source>
        <dbReference type="Proteomes" id="UP001189429"/>
    </source>
</evidence>
<dbReference type="EMBL" id="CAUYUJ010020967">
    <property type="protein sequence ID" value="CAK0901684.1"/>
    <property type="molecule type" value="Genomic_DNA"/>
</dbReference>
<evidence type="ECO:0000313" key="1">
    <source>
        <dbReference type="EMBL" id="CAK0901684.1"/>
    </source>
</evidence>
<gene>
    <name evidence="1" type="ORF">PCOR1329_LOCUS78566</name>
</gene>
<dbReference type="Proteomes" id="UP001189429">
    <property type="component" value="Unassembled WGS sequence"/>
</dbReference>
<name>A0ABN9XSS8_9DINO</name>
<keyword evidence="2" id="KW-1185">Reference proteome</keyword>
<proteinExistence type="predicted"/>
<accession>A0ABN9XSS8</accession>
<sequence length="152" mass="15760">MKDMPSLTFSVGGHTLSLPPDAYIGKVVDEAARGTAGFLSLPAPPPGRRHTAVGSWCWSKTRPPSSAPCGSWACPSSGDYYTTFDVGGNSGLQRSIFVSLADPKCEPAKEEAVSQGGPALLGSKVAARSVNASRLALPGWARAAARRGFLSI</sequence>
<reference evidence="1" key="1">
    <citation type="submission" date="2023-10" db="EMBL/GenBank/DDBJ databases">
        <authorList>
            <person name="Chen Y."/>
            <person name="Shah S."/>
            <person name="Dougan E. K."/>
            <person name="Thang M."/>
            <person name="Chan C."/>
        </authorList>
    </citation>
    <scope>NUCLEOTIDE SEQUENCE [LARGE SCALE GENOMIC DNA]</scope>
</reference>
<comment type="caution">
    <text evidence="1">The sequence shown here is derived from an EMBL/GenBank/DDBJ whole genome shotgun (WGS) entry which is preliminary data.</text>
</comment>
<organism evidence="1 2">
    <name type="scientific">Prorocentrum cordatum</name>
    <dbReference type="NCBI Taxonomy" id="2364126"/>
    <lineage>
        <taxon>Eukaryota</taxon>
        <taxon>Sar</taxon>
        <taxon>Alveolata</taxon>
        <taxon>Dinophyceae</taxon>
        <taxon>Prorocentrales</taxon>
        <taxon>Prorocentraceae</taxon>
        <taxon>Prorocentrum</taxon>
    </lineage>
</organism>
<evidence type="ECO:0008006" key="3">
    <source>
        <dbReference type="Google" id="ProtNLM"/>
    </source>
</evidence>